<evidence type="ECO:0000256" key="1">
    <source>
        <dbReference type="SAM" id="MobiDB-lite"/>
    </source>
</evidence>
<dbReference type="STRING" id="1156394.T0QUK4"/>
<dbReference type="PANTHER" id="PTHR37066:SF1">
    <property type="entry name" value="LNS2_PITP DOMAIN-CONTAINING PROTEIN"/>
    <property type="match status" value="1"/>
</dbReference>
<feature type="domain" description="Helicase-associated" evidence="2">
    <location>
        <begin position="501"/>
        <end position="566"/>
    </location>
</feature>
<gene>
    <name evidence="3" type="ORF">SDRG_04737</name>
</gene>
<dbReference type="OrthoDB" id="76601at2759"/>
<evidence type="ECO:0000313" key="4">
    <source>
        <dbReference type="Proteomes" id="UP000030762"/>
    </source>
</evidence>
<protein>
    <recommendedName>
        <fullName evidence="2">Helicase-associated domain-containing protein</fullName>
    </recommendedName>
</protein>
<feature type="region of interest" description="Disordered" evidence="1">
    <location>
        <begin position="1"/>
        <end position="77"/>
    </location>
</feature>
<dbReference type="PANTHER" id="PTHR37066">
    <property type="entry name" value="HELICASE-ASSOCIATED"/>
    <property type="match status" value="1"/>
</dbReference>
<feature type="compositionally biased region" description="Low complexity" evidence="1">
    <location>
        <begin position="12"/>
        <end position="35"/>
    </location>
</feature>
<proteinExistence type="predicted"/>
<dbReference type="InterPro" id="IPR005114">
    <property type="entry name" value="Helicase_assoc"/>
</dbReference>
<evidence type="ECO:0000259" key="2">
    <source>
        <dbReference type="Pfam" id="PF03457"/>
    </source>
</evidence>
<feature type="compositionally biased region" description="Low complexity" evidence="1">
    <location>
        <begin position="874"/>
        <end position="883"/>
    </location>
</feature>
<evidence type="ECO:0000313" key="3">
    <source>
        <dbReference type="EMBL" id="EQC37710.1"/>
    </source>
</evidence>
<dbReference type="OMA" id="VWTATIE"/>
<dbReference type="VEuPathDB" id="FungiDB:SDRG_04737"/>
<feature type="region of interest" description="Disordered" evidence="1">
    <location>
        <begin position="92"/>
        <end position="127"/>
    </location>
</feature>
<keyword evidence="4" id="KW-1185">Reference proteome</keyword>
<dbReference type="EMBL" id="JH767143">
    <property type="protein sequence ID" value="EQC37710.1"/>
    <property type="molecule type" value="Genomic_DNA"/>
</dbReference>
<accession>T0QUK4</accession>
<dbReference type="AlphaFoldDB" id="T0QUK4"/>
<feature type="region of interest" description="Disordered" evidence="1">
    <location>
        <begin position="972"/>
        <end position="998"/>
    </location>
</feature>
<sequence>MDDLRDLCAIHAESSSESVESSSEESAPNSPAAPAIVRARPMVEQPGDDDDGSESEVDGADPYVYIDDSPEETMEPGELPAMDLSVIYGFESESSGDSSISGGEDDFTPGQRRAKTPASQLGPRQRRRISISAPPKDEIKIKVQPLEINVPFDFTLEAIATYRAVFGSCNVPASYMVPSTELWPEHLHGLRLGAVIAQVRASPEMLQQRRLLDAMGFVWTSKRGHVRCIIVPPPTSGRREAAVARPAVVILGALRLYRDLYGSLEIPTDFVVPPFSRPWIRAHEGLMLAHALPSFAVHAYELLEDDANDARSLGLLDGVPLWTTLLDLLSDYLQRFDTSAVPVHFVIPRDDMTWPIESHGVKLGEIAWTLGVREPLLPRPCKRQLADLDIDLCSDAAWSAVVSALEDYVGVTGHVHVPPGYRCGDLHLGYWVERLVEADRLQLLPRATAQALRWLRNRTTNVVDDNDDDLGLDPTTTDDATMRPPDDVWTATIEHFDDECEWKARLSALRQYHGRFGHLLVPDDYVLDSTEPWLALYPLGDQVLTLRRRQRDLNAVRIDALDELGFVWDLWAHELWPTLEDALEATPTPVPENTALSSLSDNPCGYYWTVLEVHEGFATRWYQERLKCLGFDPATRWAAKLDALSTFDAVFQHLHVPLSFVVPDAPPWPPQTHHLPLGLVVQWIRQCKEHMHLARKAELDGRHFEWTAVDFGDVDAGLAQYKLLVDADAAVPPTYVVPAHAPWPEGVWQLALGALLAKQRVYLRRMTAVHAHLLASLGVPGVPPPSLQHVRYNWFVVVSALDEFQSRFGHSDVPLLYTVPSVGGKWVRSLLGMPLGFFARVLRDHFASLVPHVQQSLTSLGFASSTRRSDERLLPSPLSPSRPITTPIAPLKTLAAMARRTRHPKQPGSSSERPLIVSRKRKSAPLPMAPPGRPRPRDVTPDGNDSPSPVSPLRLRLHTPRFNIVRLAAPDDASVGSPVSDEPVLPSPTQSKNDTWGMDDDDAGGIDMDDSGSIDVDDTARMDADGTARMDVDHIATTDKTPVELFEPDETRALRPLPPSIPLLRACHMFYRSYGHMNIPRSFVVPANDAQWPHEAWNVPLGAHWHASTATTSRCVHRPPAELVQEGLAAYERRTGHSHVSPIFVIPDDNNWPADVRRLRLGAALQRLTPALPDVVVDWSLCLLALSTYRATQKHVHVPATFVVPAHAWEWPEELWSYPLGDVLQQIRAGRVALGRSDATLLERLGFSFADS</sequence>
<feature type="compositionally biased region" description="Acidic residues" evidence="1">
    <location>
        <begin position="46"/>
        <end position="59"/>
    </location>
</feature>
<dbReference type="Pfam" id="PF03457">
    <property type="entry name" value="HA"/>
    <property type="match status" value="1"/>
</dbReference>
<reference evidence="3 4" key="1">
    <citation type="submission" date="2012-04" db="EMBL/GenBank/DDBJ databases">
        <title>The Genome Sequence of Saprolegnia declina VS20.</title>
        <authorList>
            <consortium name="The Broad Institute Genome Sequencing Platform"/>
            <person name="Russ C."/>
            <person name="Nusbaum C."/>
            <person name="Tyler B."/>
            <person name="van West P."/>
            <person name="Dieguez-Uribeondo J."/>
            <person name="de Bruijn I."/>
            <person name="Tripathy S."/>
            <person name="Jiang R."/>
            <person name="Young S.K."/>
            <person name="Zeng Q."/>
            <person name="Gargeya S."/>
            <person name="Fitzgerald M."/>
            <person name="Haas B."/>
            <person name="Abouelleil A."/>
            <person name="Alvarado L."/>
            <person name="Arachchi H.M."/>
            <person name="Berlin A."/>
            <person name="Chapman S.B."/>
            <person name="Goldberg J."/>
            <person name="Griggs A."/>
            <person name="Gujja S."/>
            <person name="Hansen M."/>
            <person name="Howarth C."/>
            <person name="Imamovic A."/>
            <person name="Larimer J."/>
            <person name="McCowen C."/>
            <person name="Montmayeur A."/>
            <person name="Murphy C."/>
            <person name="Neiman D."/>
            <person name="Pearson M."/>
            <person name="Priest M."/>
            <person name="Roberts A."/>
            <person name="Saif S."/>
            <person name="Shea T."/>
            <person name="Sisk P."/>
            <person name="Sykes S."/>
            <person name="Wortman J."/>
            <person name="Nusbaum C."/>
            <person name="Birren B."/>
        </authorList>
    </citation>
    <scope>NUCLEOTIDE SEQUENCE [LARGE SCALE GENOMIC DNA]</scope>
    <source>
        <strain evidence="3 4">VS20</strain>
    </source>
</reference>
<dbReference type="InParanoid" id="T0QUK4"/>
<dbReference type="GeneID" id="19945464"/>
<name>T0QUK4_SAPDV</name>
<dbReference type="RefSeq" id="XP_008608643.1">
    <property type="nucleotide sequence ID" value="XM_008610421.1"/>
</dbReference>
<feature type="region of interest" description="Disordered" evidence="1">
    <location>
        <begin position="864"/>
        <end position="955"/>
    </location>
</feature>
<feature type="compositionally biased region" description="Low complexity" evidence="1">
    <location>
        <begin position="92"/>
        <end position="102"/>
    </location>
</feature>
<dbReference type="Proteomes" id="UP000030762">
    <property type="component" value="Unassembled WGS sequence"/>
</dbReference>
<organism evidence="3 4">
    <name type="scientific">Saprolegnia diclina (strain VS20)</name>
    <dbReference type="NCBI Taxonomy" id="1156394"/>
    <lineage>
        <taxon>Eukaryota</taxon>
        <taxon>Sar</taxon>
        <taxon>Stramenopiles</taxon>
        <taxon>Oomycota</taxon>
        <taxon>Saprolegniomycetes</taxon>
        <taxon>Saprolegniales</taxon>
        <taxon>Saprolegniaceae</taxon>
        <taxon>Saprolegnia</taxon>
    </lineage>
</organism>